<keyword evidence="1" id="KW-0479">Metal-binding</keyword>
<evidence type="ECO:0000256" key="1">
    <source>
        <dbReference type="ARBA" id="ARBA00022723"/>
    </source>
</evidence>
<dbReference type="InterPro" id="IPR017907">
    <property type="entry name" value="Znf_RING_CS"/>
</dbReference>
<dbReference type="Pfam" id="PF25600">
    <property type="entry name" value="TRIM_CC"/>
    <property type="match status" value="1"/>
</dbReference>
<name>A0AAN8LGJ3_9TELE</name>
<feature type="coiled-coil region" evidence="5">
    <location>
        <begin position="206"/>
        <end position="295"/>
    </location>
</feature>
<dbReference type="SUPFAM" id="SSF57845">
    <property type="entry name" value="B-box zinc-binding domain"/>
    <property type="match status" value="1"/>
</dbReference>
<evidence type="ECO:0000259" key="7">
    <source>
        <dbReference type="PROSITE" id="PS50089"/>
    </source>
</evidence>
<keyword evidence="2 4" id="KW-0863">Zinc-finger</keyword>
<dbReference type="SMART" id="SM00184">
    <property type="entry name" value="RING"/>
    <property type="match status" value="1"/>
</dbReference>
<dbReference type="Pfam" id="PF00643">
    <property type="entry name" value="zf-B_box"/>
    <property type="match status" value="1"/>
</dbReference>
<feature type="domain" description="B box-type" evidence="8">
    <location>
        <begin position="144"/>
        <end position="184"/>
    </location>
</feature>
<dbReference type="InterPro" id="IPR013083">
    <property type="entry name" value="Znf_RING/FYVE/PHD"/>
</dbReference>
<dbReference type="Proteomes" id="UP001356427">
    <property type="component" value="Unassembled WGS sequence"/>
</dbReference>
<dbReference type="SUPFAM" id="SSF57850">
    <property type="entry name" value="RING/U-box"/>
    <property type="match status" value="1"/>
</dbReference>
<evidence type="ECO:0000256" key="6">
    <source>
        <dbReference type="SAM" id="MobiDB-lite"/>
    </source>
</evidence>
<dbReference type="PANTHER" id="PTHR25465:SF5">
    <property type="entry name" value="E3 UBIQUITIN_ISG15 LIGASE TRIM25-RELATED"/>
    <property type="match status" value="1"/>
</dbReference>
<feature type="domain" description="RING-type" evidence="7">
    <location>
        <begin position="10"/>
        <end position="53"/>
    </location>
</feature>
<evidence type="ECO:0000259" key="8">
    <source>
        <dbReference type="PROSITE" id="PS50119"/>
    </source>
</evidence>
<gene>
    <name evidence="9" type="ORF">J4Q44_G00207170</name>
</gene>
<organism evidence="9 10">
    <name type="scientific">Coregonus suidteri</name>
    <dbReference type="NCBI Taxonomy" id="861788"/>
    <lineage>
        <taxon>Eukaryota</taxon>
        <taxon>Metazoa</taxon>
        <taxon>Chordata</taxon>
        <taxon>Craniata</taxon>
        <taxon>Vertebrata</taxon>
        <taxon>Euteleostomi</taxon>
        <taxon>Actinopterygii</taxon>
        <taxon>Neopterygii</taxon>
        <taxon>Teleostei</taxon>
        <taxon>Protacanthopterygii</taxon>
        <taxon>Salmoniformes</taxon>
        <taxon>Salmonidae</taxon>
        <taxon>Coregoninae</taxon>
        <taxon>Coregonus</taxon>
    </lineage>
</organism>
<accession>A0AAN8LGJ3</accession>
<dbReference type="InterPro" id="IPR058030">
    <property type="entry name" value="TRIM8/14/16/25/29/45/65_CC"/>
</dbReference>
<dbReference type="EMBL" id="JAGTTL010000018">
    <property type="protein sequence ID" value="KAK6309254.1"/>
    <property type="molecule type" value="Genomic_DNA"/>
</dbReference>
<evidence type="ECO:0000256" key="4">
    <source>
        <dbReference type="PROSITE-ProRule" id="PRU00024"/>
    </source>
</evidence>
<dbReference type="PROSITE" id="PS50119">
    <property type="entry name" value="ZF_BBOX"/>
    <property type="match status" value="1"/>
</dbReference>
<evidence type="ECO:0008006" key="11">
    <source>
        <dbReference type="Google" id="ProtNLM"/>
    </source>
</evidence>
<keyword evidence="10" id="KW-1185">Reference proteome</keyword>
<dbReference type="Gene3D" id="3.30.40.10">
    <property type="entry name" value="Zinc/RING finger domain, C3HC4 (zinc finger)"/>
    <property type="match status" value="1"/>
</dbReference>
<dbReference type="Gene3D" id="4.10.830.40">
    <property type="match status" value="1"/>
</dbReference>
<evidence type="ECO:0000256" key="5">
    <source>
        <dbReference type="SAM" id="Coils"/>
    </source>
</evidence>
<dbReference type="InterPro" id="IPR001841">
    <property type="entry name" value="Znf_RING"/>
</dbReference>
<feature type="region of interest" description="Disordered" evidence="6">
    <location>
        <begin position="186"/>
        <end position="205"/>
    </location>
</feature>
<protein>
    <recommendedName>
        <fullName evidence="11">E3 ubiquitin/ISG15 ligase TRIM25-like</fullName>
    </recommendedName>
</protein>
<dbReference type="PROSITE" id="PS00518">
    <property type="entry name" value="ZF_RING_1"/>
    <property type="match status" value="1"/>
</dbReference>
<dbReference type="Gene3D" id="3.30.160.60">
    <property type="entry name" value="Classic Zinc Finger"/>
    <property type="match status" value="1"/>
</dbReference>
<comment type="caution">
    <text evidence="9">The sequence shown here is derived from an EMBL/GenBank/DDBJ whole genome shotgun (WGS) entry which is preliminary data.</text>
</comment>
<keyword evidence="5" id="KW-0175">Coiled coil</keyword>
<dbReference type="SMART" id="SM00336">
    <property type="entry name" value="BBOX"/>
    <property type="match status" value="1"/>
</dbReference>
<evidence type="ECO:0000256" key="2">
    <source>
        <dbReference type="ARBA" id="ARBA00022771"/>
    </source>
</evidence>
<dbReference type="PROSITE" id="PS50089">
    <property type="entry name" value="ZF_RING_2"/>
    <property type="match status" value="1"/>
</dbReference>
<evidence type="ECO:0000313" key="9">
    <source>
        <dbReference type="EMBL" id="KAK6309254.1"/>
    </source>
</evidence>
<dbReference type="InterPro" id="IPR000315">
    <property type="entry name" value="Znf_B-box"/>
</dbReference>
<dbReference type="CDD" id="cd19769">
    <property type="entry name" value="Bbox2_TRIM16-like"/>
    <property type="match status" value="1"/>
</dbReference>
<sequence length="389" mass="44805">MADNLELFCCSICLDLMKDPVTTACGHSYCMGCIKESWDQDNLKGVYSCPQCRQTFCPRPTLKRNTVLAEVVENLKTADFQGTPPAHCYAEPEDVECDVCERKKLKAVKSCLVCLASYCETHLQPHYHVPPLKKHKLVNALTDLQEKICPNHDKLLEVYCRTDQQCICYQCTMDEHKGHDTVSAAAERTEKQQQLGETQGEGKQRAQMREKELQELRHAVDAMKESSWVAVDDFERMCTTHILSYIRSNERRRSEVKELVRALEKAGVSQAEGLLEQLEQEVTELKRRDSELEQLSHIEDHIHFLQSFDSLCDPPGPKAFPSSFEAVKKFVSEQKERMKNICKEETDKMWNCLERNMLTKPYSPSMQVDSTRSTFLNDYRSMELFILAQ</sequence>
<reference evidence="9 10" key="1">
    <citation type="submission" date="2021-04" db="EMBL/GenBank/DDBJ databases">
        <authorList>
            <person name="De Guttry C."/>
            <person name="Zahm M."/>
            <person name="Klopp C."/>
            <person name="Cabau C."/>
            <person name="Louis A."/>
            <person name="Berthelot C."/>
            <person name="Parey E."/>
            <person name="Roest Crollius H."/>
            <person name="Montfort J."/>
            <person name="Robinson-Rechavi M."/>
            <person name="Bucao C."/>
            <person name="Bouchez O."/>
            <person name="Gislard M."/>
            <person name="Lluch J."/>
            <person name="Milhes M."/>
            <person name="Lampietro C."/>
            <person name="Lopez Roques C."/>
            <person name="Donnadieu C."/>
            <person name="Braasch I."/>
            <person name="Desvignes T."/>
            <person name="Postlethwait J."/>
            <person name="Bobe J."/>
            <person name="Wedekind C."/>
            <person name="Guiguen Y."/>
        </authorList>
    </citation>
    <scope>NUCLEOTIDE SEQUENCE [LARGE SCALE GENOMIC DNA]</scope>
    <source>
        <strain evidence="9">Cs_M1</strain>
        <tissue evidence="9">Blood</tissue>
    </source>
</reference>
<dbReference type="Pfam" id="PF15227">
    <property type="entry name" value="zf-C3HC4_4"/>
    <property type="match status" value="1"/>
</dbReference>
<keyword evidence="3" id="KW-0862">Zinc</keyword>
<evidence type="ECO:0000256" key="3">
    <source>
        <dbReference type="ARBA" id="ARBA00022833"/>
    </source>
</evidence>
<dbReference type="InterPro" id="IPR051051">
    <property type="entry name" value="E3_ubiq-ligase_TRIM/RNF"/>
</dbReference>
<dbReference type="PANTHER" id="PTHR25465">
    <property type="entry name" value="B-BOX DOMAIN CONTAINING"/>
    <property type="match status" value="1"/>
</dbReference>
<dbReference type="AlphaFoldDB" id="A0AAN8LGJ3"/>
<dbReference type="GO" id="GO:0008270">
    <property type="term" value="F:zinc ion binding"/>
    <property type="evidence" value="ECO:0007669"/>
    <property type="project" value="UniProtKB-KW"/>
</dbReference>
<proteinExistence type="predicted"/>
<evidence type="ECO:0000313" key="10">
    <source>
        <dbReference type="Proteomes" id="UP001356427"/>
    </source>
</evidence>